<evidence type="ECO:0000313" key="3">
    <source>
        <dbReference type="Proteomes" id="UP001430360"/>
    </source>
</evidence>
<gene>
    <name evidence="2" type="ORF">LTT95_10860</name>
</gene>
<keyword evidence="3" id="KW-1185">Reference proteome</keyword>
<evidence type="ECO:0000259" key="1">
    <source>
        <dbReference type="Pfam" id="PF26610"/>
    </source>
</evidence>
<organism evidence="2 3">
    <name type="scientific">Luteimonas fraxinea</name>
    <dbReference type="NCBI Taxonomy" id="2901869"/>
    <lineage>
        <taxon>Bacteria</taxon>
        <taxon>Pseudomonadati</taxon>
        <taxon>Pseudomonadota</taxon>
        <taxon>Gammaproteobacteria</taxon>
        <taxon>Lysobacterales</taxon>
        <taxon>Lysobacteraceae</taxon>
        <taxon>Luteimonas</taxon>
    </lineage>
</organism>
<protein>
    <recommendedName>
        <fullName evidence="1">YbbD head domain-containing protein</fullName>
    </recommendedName>
</protein>
<comment type="caution">
    <text evidence="2">The sequence shown here is derived from an EMBL/GenBank/DDBJ whole genome shotgun (WGS) entry which is preliminary data.</text>
</comment>
<name>A0ABS8UD67_9GAMM</name>
<feature type="domain" description="YbbD head" evidence="1">
    <location>
        <begin position="22"/>
        <end position="71"/>
    </location>
</feature>
<dbReference type="Pfam" id="PF26610">
    <property type="entry name" value="YbbD_head"/>
    <property type="match status" value="1"/>
</dbReference>
<proteinExistence type="predicted"/>
<dbReference type="InterPro" id="IPR058827">
    <property type="entry name" value="YbbD_head"/>
</dbReference>
<dbReference type="EMBL" id="JAJQKU010000003">
    <property type="protein sequence ID" value="MCD9097437.1"/>
    <property type="molecule type" value="Genomic_DNA"/>
</dbReference>
<evidence type="ECO:0000313" key="2">
    <source>
        <dbReference type="EMBL" id="MCD9097437.1"/>
    </source>
</evidence>
<reference evidence="2" key="1">
    <citation type="submission" date="2021-12" db="EMBL/GenBank/DDBJ databases">
        <authorList>
            <person name="Ulrich A."/>
        </authorList>
    </citation>
    <scope>NUCLEOTIDE SEQUENCE</scope>
    <source>
        <strain evidence="2">A1P009</strain>
    </source>
</reference>
<reference evidence="2" key="2">
    <citation type="journal article" date="2022" name="Syst. Appl. Microbiol.">
        <title>Physiological and genomic characterisation of Luteimonas fraxinea sp. nov., a bacterial species associated with trees tolerant to ash dieback.</title>
        <authorList>
            <person name="Ulrich K."/>
            <person name="Becker R."/>
            <person name="Behrendt U."/>
            <person name="Kube M."/>
            <person name="Schneck V."/>
            <person name="Ulrich A."/>
        </authorList>
    </citation>
    <scope>NUCLEOTIDE SEQUENCE</scope>
    <source>
        <strain evidence="2">A1P009</strain>
    </source>
</reference>
<accession>A0ABS8UD67</accession>
<sequence length="146" mass="16457">MSIHKFSLAIVIISVLSGCVEVASTEYVDRNQALASNAIGESKWLPAWLPEDAVNIREAHDIDTNESWLVFRPSGGVLVLPVQCKQANKPAMTEERVMQRFPQFARDARLRASDYSGEFYLCPEVGAGRWVTHDEELNLVYSRVKF</sequence>
<dbReference type="PROSITE" id="PS51257">
    <property type="entry name" value="PROKAR_LIPOPROTEIN"/>
    <property type="match status" value="1"/>
</dbReference>
<dbReference type="Proteomes" id="UP001430360">
    <property type="component" value="Unassembled WGS sequence"/>
</dbReference>
<dbReference type="RefSeq" id="WP_232136476.1">
    <property type="nucleotide sequence ID" value="NZ_CP089507.1"/>
</dbReference>